<sequence>MTSIALLSLVLLPLPLIIPSTARNQSLPQFYESLREFPCLPPSPTLLDRLSYLLHKIYFQYLVAGPGYVLQPAERICFDLFIMILLGATIWCAVLVSPPAIRMVYEGLTNSVLSGKQGALVSKADEEAVRIWSGNMSLSVRTIFEAASAVRNATGP</sequence>
<dbReference type="OrthoDB" id="3799542at2759"/>
<dbReference type="EMBL" id="ML987200">
    <property type="protein sequence ID" value="KAF2245458.1"/>
    <property type="molecule type" value="Genomic_DNA"/>
</dbReference>
<evidence type="ECO:0000313" key="2">
    <source>
        <dbReference type="EMBL" id="KAF2245458.1"/>
    </source>
</evidence>
<gene>
    <name evidence="2" type="ORF">BU26DRAFT_68843</name>
</gene>
<feature type="signal peptide" evidence="1">
    <location>
        <begin position="1"/>
        <end position="22"/>
    </location>
</feature>
<dbReference type="GeneID" id="54589548"/>
<reference evidence="2" key="1">
    <citation type="journal article" date="2020" name="Stud. Mycol.">
        <title>101 Dothideomycetes genomes: a test case for predicting lifestyles and emergence of pathogens.</title>
        <authorList>
            <person name="Haridas S."/>
            <person name="Albert R."/>
            <person name="Binder M."/>
            <person name="Bloem J."/>
            <person name="Labutti K."/>
            <person name="Salamov A."/>
            <person name="Andreopoulos B."/>
            <person name="Baker S."/>
            <person name="Barry K."/>
            <person name="Bills G."/>
            <person name="Bluhm B."/>
            <person name="Cannon C."/>
            <person name="Castanera R."/>
            <person name="Culley D."/>
            <person name="Daum C."/>
            <person name="Ezra D."/>
            <person name="Gonzalez J."/>
            <person name="Henrissat B."/>
            <person name="Kuo A."/>
            <person name="Liang C."/>
            <person name="Lipzen A."/>
            <person name="Lutzoni F."/>
            <person name="Magnuson J."/>
            <person name="Mondo S."/>
            <person name="Nolan M."/>
            <person name="Ohm R."/>
            <person name="Pangilinan J."/>
            <person name="Park H.-J."/>
            <person name="Ramirez L."/>
            <person name="Alfaro M."/>
            <person name="Sun H."/>
            <person name="Tritt A."/>
            <person name="Yoshinaga Y."/>
            <person name="Zwiers L.-H."/>
            <person name="Turgeon B."/>
            <person name="Goodwin S."/>
            <person name="Spatafora J."/>
            <person name="Crous P."/>
            <person name="Grigoriev I."/>
        </authorList>
    </citation>
    <scope>NUCLEOTIDE SEQUENCE</scope>
    <source>
        <strain evidence="2">CBS 122368</strain>
    </source>
</reference>
<name>A0A6A6I5Y5_9PLEO</name>
<dbReference type="AlphaFoldDB" id="A0A6A6I5Y5"/>
<dbReference type="RefSeq" id="XP_033680462.1">
    <property type="nucleotide sequence ID" value="XM_033836218.1"/>
</dbReference>
<accession>A0A6A6I5Y5</accession>
<keyword evidence="3" id="KW-1185">Reference proteome</keyword>
<organism evidence="2 3">
    <name type="scientific">Trematosphaeria pertusa</name>
    <dbReference type="NCBI Taxonomy" id="390896"/>
    <lineage>
        <taxon>Eukaryota</taxon>
        <taxon>Fungi</taxon>
        <taxon>Dikarya</taxon>
        <taxon>Ascomycota</taxon>
        <taxon>Pezizomycotina</taxon>
        <taxon>Dothideomycetes</taxon>
        <taxon>Pleosporomycetidae</taxon>
        <taxon>Pleosporales</taxon>
        <taxon>Massarineae</taxon>
        <taxon>Trematosphaeriaceae</taxon>
        <taxon>Trematosphaeria</taxon>
    </lineage>
</organism>
<feature type="chain" id="PRO_5025632507" evidence="1">
    <location>
        <begin position="23"/>
        <end position="156"/>
    </location>
</feature>
<evidence type="ECO:0000256" key="1">
    <source>
        <dbReference type="SAM" id="SignalP"/>
    </source>
</evidence>
<proteinExistence type="predicted"/>
<protein>
    <submittedName>
        <fullName evidence="2">Uncharacterized protein</fullName>
    </submittedName>
</protein>
<dbReference type="Proteomes" id="UP000800094">
    <property type="component" value="Unassembled WGS sequence"/>
</dbReference>
<keyword evidence="1" id="KW-0732">Signal</keyword>
<evidence type="ECO:0000313" key="3">
    <source>
        <dbReference type="Proteomes" id="UP000800094"/>
    </source>
</evidence>